<name>A0AAV2GC65_9ROSI</name>
<accession>A0AAV2GC65</accession>
<organism evidence="1 2">
    <name type="scientific">Linum trigynum</name>
    <dbReference type="NCBI Taxonomy" id="586398"/>
    <lineage>
        <taxon>Eukaryota</taxon>
        <taxon>Viridiplantae</taxon>
        <taxon>Streptophyta</taxon>
        <taxon>Embryophyta</taxon>
        <taxon>Tracheophyta</taxon>
        <taxon>Spermatophyta</taxon>
        <taxon>Magnoliopsida</taxon>
        <taxon>eudicotyledons</taxon>
        <taxon>Gunneridae</taxon>
        <taxon>Pentapetalae</taxon>
        <taxon>rosids</taxon>
        <taxon>fabids</taxon>
        <taxon>Malpighiales</taxon>
        <taxon>Linaceae</taxon>
        <taxon>Linum</taxon>
    </lineage>
</organism>
<evidence type="ECO:0000313" key="2">
    <source>
        <dbReference type="Proteomes" id="UP001497516"/>
    </source>
</evidence>
<protein>
    <submittedName>
        <fullName evidence="1">Uncharacterized protein</fullName>
    </submittedName>
</protein>
<dbReference type="EMBL" id="OZ034821">
    <property type="protein sequence ID" value="CAL1407754.1"/>
    <property type="molecule type" value="Genomic_DNA"/>
</dbReference>
<sequence length="113" mass="12360">MASSPTGLGDCTRDNRAQLYNVLLQTHRMHEVQRLKGDPVGRAPTRSVGMGEQVVQDPPLRMEYGGPRLAGYVLLTQVLRSADALEVSLARKGSGIRLVHDQCTIECERTTSA</sequence>
<dbReference type="Proteomes" id="UP001497516">
    <property type="component" value="Chromosome 8"/>
</dbReference>
<proteinExistence type="predicted"/>
<evidence type="ECO:0000313" key="1">
    <source>
        <dbReference type="EMBL" id="CAL1407754.1"/>
    </source>
</evidence>
<reference evidence="1 2" key="1">
    <citation type="submission" date="2024-04" db="EMBL/GenBank/DDBJ databases">
        <authorList>
            <person name="Fracassetti M."/>
        </authorList>
    </citation>
    <scope>NUCLEOTIDE SEQUENCE [LARGE SCALE GENOMIC DNA]</scope>
</reference>
<dbReference type="AlphaFoldDB" id="A0AAV2GC65"/>
<keyword evidence="2" id="KW-1185">Reference proteome</keyword>
<gene>
    <name evidence="1" type="ORF">LTRI10_LOCUS47404</name>
</gene>